<keyword evidence="3" id="KW-1185">Reference proteome</keyword>
<dbReference type="SUPFAM" id="SSF54637">
    <property type="entry name" value="Thioesterase/thiol ester dehydrase-isomerase"/>
    <property type="match status" value="1"/>
</dbReference>
<gene>
    <name evidence="2" type="ORF">FJU30_06570</name>
</gene>
<dbReference type="InterPro" id="IPR054545">
    <property type="entry name" value="ApeI-like"/>
</dbReference>
<sequence length="116" mass="13046">MLPVELARHLDGNQARLLLSVPPDLFWFRGHFPAQPLLPGVAQLDWVMHYGCLLLAAGWRFSRVDNIKFQQPIAPGRTLSLALEWRSDRQQLAFAYSLADGETEKTASSGKISLCR</sequence>
<dbReference type="Pfam" id="PF22818">
    <property type="entry name" value="ApeI-like"/>
    <property type="match status" value="1"/>
</dbReference>
<feature type="domain" description="ApeI dehydratase-like" evidence="1">
    <location>
        <begin position="11"/>
        <end position="110"/>
    </location>
</feature>
<dbReference type="RefSeq" id="WP_150434175.1">
    <property type="nucleotide sequence ID" value="NZ_VYKJ01000002.1"/>
</dbReference>
<protein>
    <submittedName>
        <fullName evidence="2">Hydroxymyristoyl-ACP dehydratase</fullName>
    </submittedName>
</protein>
<organism evidence="2 3">
    <name type="scientific">Affinibrenneria salicis</name>
    <dbReference type="NCBI Taxonomy" id="2590031"/>
    <lineage>
        <taxon>Bacteria</taxon>
        <taxon>Pseudomonadati</taxon>
        <taxon>Pseudomonadota</taxon>
        <taxon>Gammaproteobacteria</taxon>
        <taxon>Enterobacterales</taxon>
        <taxon>Pectobacteriaceae</taxon>
        <taxon>Affinibrenneria</taxon>
    </lineage>
</organism>
<evidence type="ECO:0000313" key="2">
    <source>
        <dbReference type="EMBL" id="KAA9001938.1"/>
    </source>
</evidence>
<accession>A0A5J5G4L0</accession>
<evidence type="ECO:0000259" key="1">
    <source>
        <dbReference type="Pfam" id="PF22818"/>
    </source>
</evidence>
<dbReference type="OrthoDB" id="9812842at2"/>
<evidence type="ECO:0000313" key="3">
    <source>
        <dbReference type="Proteomes" id="UP000335415"/>
    </source>
</evidence>
<dbReference type="PIRSF" id="PIRSF030962">
    <property type="entry name" value="Dehydrase_ECs4332_prd"/>
    <property type="match status" value="1"/>
</dbReference>
<proteinExistence type="predicted"/>
<dbReference type="InterPro" id="IPR016962">
    <property type="entry name" value="Dehydrase_ECs4332_prd"/>
</dbReference>
<dbReference type="AlphaFoldDB" id="A0A5J5G4L0"/>
<dbReference type="InterPro" id="IPR029069">
    <property type="entry name" value="HotDog_dom_sf"/>
</dbReference>
<dbReference type="Gene3D" id="3.10.129.10">
    <property type="entry name" value="Hotdog Thioesterase"/>
    <property type="match status" value="1"/>
</dbReference>
<comment type="caution">
    <text evidence="2">The sequence shown here is derived from an EMBL/GenBank/DDBJ whole genome shotgun (WGS) entry which is preliminary data.</text>
</comment>
<name>A0A5J5G4L0_9GAMM</name>
<reference evidence="2 3" key="1">
    <citation type="submission" date="2019-09" db="EMBL/GenBank/DDBJ databases">
        <authorList>
            <person name="Li Y."/>
        </authorList>
    </citation>
    <scope>NUCLEOTIDE SEQUENCE [LARGE SCALE GENOMIC DNA]</scope>
    <source>
        <strain evidence="2 3">L3-3HA</strain>
    </source>
</reference>
<dbReference type="EMBL" id="VYKJ01000002">
    <property type="protein sequence ID" value="KAA9001938.1"/>
    <property type="molecule type" value="Genomic_DNA"/>
</dbReference>
<dbReference type="Proteomes" id="UP000335415">
    <property type="component" value="Unassembled WGS sequence"/>
</dbReference>